<evidence type="ECO:0000259" key="5">
    <source>
        <dbReference type="PROSITE" id="PS50931"/>
    </source>
</evidence>
<dbReference type="Gene3D" id="3.40.190.290">
    <property type="match status" value="1"/>
</dbReference>
<evidence type="ECO:0000313" key="6">
    <source>
        <dbReference type="EMBL" id="MBP1990456.1"/>
    </source>
</evidence>
<evidence type="ECO:0000256" key="1">
    <source>
        <dbReference type="ARBA" id="ARBA00009437"/>
    </source>
</evidence>
<dbReference type="EMBL" id="JAGGLB010000005">
    <property type="protein sequence ID" value="MBP1990456.1"/>
    <property type="molecule type" value="Genomic_DNA"/>
</dbReference>
<dbReference type="InterPro" id="IPR000847">
    <property type="entry name" value="LysR_HTH_N"/>
</dbReference>
<accession>A0ABS4ISB3</accession>
<evidence type="ECO:0000256" key="4">
    <source>
        <dbReference type="ARBA" id="ARBA00023163"/>
    </source>
</evidence>
<keyword evidence="7" id="KW-1185">Reference proteome</keyword>
<proteinExistence type="inferred from homology"/>
<name>A0ABS4ISB3_9BACL</name>
<keyword evidence="3 6" id="KW-0238">DNA-binding</keyword>
<dbReference type="CDD" id="cd05466">
    <property type="entry name" value="PBP2_LTTR_substrate"/>
    <property type="match status" value="1"/>
</dbReference>
<dbReference type="PROSITE" id="PS50931">
    <property type="entry name" value="HTH_LYSR"/>
    <property type="match status" value="1"/>
</dbReference>
<reference evidence="6 7" key="1">
    <citation type="submission" date="2021-03" db="EMBL/GenBank/DDBJ databases">
        <title>Genomic Encyclopedia of Type Strains, Phase IV (KMG-IV): sequencing the most valuable type-strain genomes for metagenomic binning, comparative biology and taxonomic classification.</title>
        <authorList>
            <person name="Goeker M."/>
        </authorList>
    </citation>
    <scope>NUCLEOTIDE SEQUENCE [LARGE SCALE GENOMIC DNA]</scope>
    <source>
        <strain evidence="6 7">DSM 26048</strain>
    </source>
</reference>
<dbReference type="InterPro" id="IPR005119">
    <property type="entry name" value="LysR_subst-bd"/>
</dbReference>
<keyword evidence="4" id="KW-0804">Transcription</keyword>
<dbReference type="Pfam" id="PF00126">
    <property type="entry name" value="HTH_1"/>
    <property type="match status" value="1"/>
</dbReference>
<sequence>MNLDNLETFIYVVHFGTFQKAAEALYLTQPSITARIRSLEHEVGTTLFNREGKKVHLTESGKKLVPYAEKILNLQQEATYKLKQNLFVPDQIRIGCSNSISNYVIPEVLPELRRAFPKMKINIISNHSEEIINKILNRDVDFGVIRSTHHQKLESKMITSSAIGLYAHPEHPLISKNRSVTVQEIFEYDLIFYDHNSVEWLFVTRLFEPLPSGPNVIVEVDSMETSKRLVAKGMGICFLPELSVHEELRSNILARVPLETNLESTMQISVMYLKEKADSPALQFFSNFNFHNREA</sequence>
<dbReference type="RefSeq" id="WP_209971234.1">
    <property type="nucleotide sequence ID" value="NZ_JAGGLB010000005.1"/>
</dbReference>
<dbReference type="SUPFAM" id="SSF53850">
    <property type="entry name" value="Periplasmic binding protein-like II"/>
    <property type="match status" value="1"/>
</dbReference>
<organism evidence="6 7">
    <name type="scientific">Paenibacillus eucommiae</name>
    <dbReference type="NCBI Taxonomy" id="1355755"/>
    <lineage>
        <taxon>Bacteria</taxon>
        <taxon>Bacillati</taxon>
        <taxon>Bacillota</taxon>
        <taxon>Bacilli</taxon>
        <taxon>Bacillales</taxon>
        <taxon>Paenibacillaceae</taxon>
        <taxon>Paenibacillus</taxon>
    </lineage>
</organism>
<gene>
    <name evidence="6" type="ORF">J2Z66_002062</name>
</gene>
<dbReference type="Gene3D" id="1.10.10.10">
    <property type="entry name" value="Winged helix-like DNA-binding domain superfamily/Winged helix DNA-binding domain"/>
    <property type="match status" value="1"/>
</dbReference>
<protein>
    <submittedName>
        <fullName evidence="6">DNA-binding transcriptional LysR family regulator</fullName>
    </submittedName>
</protein>
<dbReference type="SUPFAM" id="SSF46785">
    <property type="entry name" value="Winged helix' DNA-binding domain"/>
    <property type="match status" value="1"/>
</dbReference>
<dbReference type="PANTHER" id="PTHR30126:SF40">
    <property type="entry name" value="HTH-TYPE TRANSCRIPTIONAL REGULATOR GLTR"/>
    <property type="match status" value="1"/>
</dbReference>
<keyword evidence="2" id="KW-0805">Transcription regulation</keyword>
<evidence type="ECO:0000256" key="2">
    <source>
        <dbReference type="ARBA" id="ARBA00023015"/>
    </source>
</evidence>
<dbReference type="GO" id="GO:0003677">
    <property type="term" value="F:DNA binding"/>
    <property type="evidence" value="ECO:0007669"/>
    <property type="project" value="UniProtKB-KW"/>
</dbReference>
<comment type="caution">
    <text evidence="6">The sequence shown here is derived from an EMBL/GenBank/DDBJ whole genome shotgun (WGS) entry which is preliminary data.</text>
</comment>
<dbReference type="InterPro" id="IPR036390">
    <property type="entry name" value="WH_DNA-bd_sf"/>
</dbReference>
<dbReference type="InterPro" id="IPR036388">
    <property type="entry name" value="WH-like_DNA-bd_sf"/>
</dbReference>
<evidence type="ECO:0000313" key="7">
    <source>
        <dbReference type="Proteomes" id="UP001519287"/>
    </source>
</evidence>
<feature type="domain" description="HTH lysR-type" evidence="5">
    <location>
        <begin position="1"/>
        <end position="58"/>
    </location>
</feature>
<dbReference type="Proteomes" id="UP001519287">
    <property type="component" value="Unassembled WGS sequence"/>
</dbReference>
<evidence type="ECO:0000256" key="3">
    <source>
        <dbReference type="ARBA" id="ARBA00023125"/>
    </source>
</evidence>
<dbReference type="PRINTS" id="PR00039">
    <property type="entry name" value="HTHLYSR"/>
</dbReference>
<comment type="similarity">
    <text evidence="1">Belongs to the LysR transcriptional regulatory family.</text>
</comment>
<dbReference type="Pfam" id="PF03466">
    <property type="entry name" value="LysR_substrate"/>
    <property type="match status" value="1"/>
</dbReference>
<dbReference type="PANTHER" id="PTHR30126">
    <property type="entry name" value="HTH-TYPE TRANSCRIPTIONAL REGULATOR"/>
    <property type="match status" value="1"/>
</dbReference>